<dbReference type="AlphaFoldDB" id="N6X8Z5"/>
<dbReference type="EMBL" id="AQHZ01000024">
    <property type="protein sequence ID" value="ENO17618.1"/>
    <property type="molecule type" value="Genomic_DNA"/>
</dbReference>
<feature type="domain" description="CT398-like coiled coil hairpin" evidence="2">
    <location>
        <begin position="14"/>
        <end position="192"/>
    </location>
</feature>
<feature type="coiled-coil region" evidence="1">
    <location>
        <begin position="58"/>
        <end position="162"/>
    </location>
</feature>
<dbReference type="OrthoDB" id="9784388at2"/>
<dbReference type="Pfam" id="PF24481">
    <property type="entry name" value="CT398_CC"/>
    <property type="match status" value="1"/>
</dbReference>
<evidence type="ECO:0000313" key="4">
    <source>
        <dbReference type="Proteomes" id="UP000013015"/>
    </source>
</evidence>
<keyword evidence="4" id="KW-1185">Reference proteome</keyword>
<accession>N6X8Z5</accession>
<gene>
    <name evidence="3" type="ORF">HMPREF9004_1528</name>
</gene>
<evidence type="ECO:0000313" key="3">
    <source>
        <dbReference type="EMBL" id="ENO17618.1"/>
    </source>
</evidence>
<proteinExistence type="predicted"/>
<dbReference type="HOGENOM" id="CLU_073076_0_1_11"/>
<comment type="caution">
    <text evidence="3">The sequence shown here is derived from an EMBL/GenBank/DDBJ whole genome shotgun (WGS) entry which is preliminary data.</text>
</comment>
<sequence length="246" mass="27856">MKAKPSDQLTLLDLQALDQRESVLRHQRDSHPAHATVRELAGRIDDLQRSQITQNSVISDLSREIERITHEIELVSARRDRQRGRIEANEVPLRDISSMEHEIAQMQTRLSRLEDDQLSVEEQRENAQKARESMLSEIEGMKASIEQTKAEFMAEVAEADDELRAVIAKRRELAASIAKDLLDEYERVRALNGALAVLEVRNGVGIGMAAEISPLERETIRTTPADEVYWAEDTGAIVVRTQQARD</sequence>
<organism evidence="3 4">
    <name type="scientific">Schaalia cardiffensis F0333</name>
    <dbReference type="NCBI Taxonomy" id="888050"/>
    <lineage>
        <taxon>Bacteria</taxon>
        <taxon>Bacillati</taxon>
        <taxon>Actinomycetota</taxon>
        <taxon>Actinomycetes</taxon>
        <taxon>Actinomycetales</taxon>
        <taxon>Actinomycetaceae</taxon>
        <taxon>Schaalia</taxon>
    </lineage>
</organism>
<protein>
    <recommendedName>
        <fullName evidence="2">CT398-like coiled coil hairpin domain-containing protein</fullName>
    </recommendedName>
</protein>
<reference evidence="3 4" key="1">
    <citation type="submission" date="2013-03" db="EMBL/GenBank/DDBJ databases">
        <title>Reference genome for the Human Microbiome Project.</title>
        <authorList>
            <person name="Aqrawi P."/>
            <person name="Ayvaz T."/>
            <person name="Bess C."/>
            <person name="Blankenburg K."/>
            <person name="Coyle M."/>
            <person name="Deng J."/>
            <person name="Forbes L."/>
            <person name="Fowler G."/>
            <person name="Francisco L."/>
            <person name="Fu Q."/>
            <person name="Gibbs R."/>
            <person name="Gross S."/>
            <person name="Gubbala S."/>
            <person name="Hale W."/>
            <person name="Hemphill L."/>
            <person name="Highlander S."/>
            <person name="Hirani K."/>
            <person name="Jackson L."/>
            <person name="Jakkamsetti A."/>
            <person name="Javaid M."/>
            <person name="Jayaseelan J.C."/>
            <person name="Jiang H."/>
            <person name="Joshi V."/>
            <person name="Korchina V."/>
            <person name="Kovar C."/>
            <person name="Lara F."/>
            <person name="Lee S."/>
            <person name="Liu Y."/>
            <person name="Mata R."/>
            <person name="Mathew T."/>
            <person name="Munidasa M."/>
            <person name="Muzny D."/>
            <person name="Nazareth L."/>
            <person name="Ngo R."/>
            <person name="Nguyen L."/>
            <person name="Nguyen N."/>
            <person name="Okwuonu G."/>
            <person name="Ongeri F."/>
            <person name="Palculict T."/>
            <person name="Patil S."/>
            <person name="Petrosino J."/>
            <person name="Pham C."/>
            <person name="Pham P."/>
            <person name="Pu L.-L."/>
            <person name="Qin X."/>
            <person name="Qu J."/>
            <person name="Reid J."/>
            <person name="Ross M."/>
            <person name="Ruth R."/>
            <person name="Saada N."/>
            <person name="San Lucas F."/>
            <person name="Santibanez J."/>
            <person name="Shang Y."/>
            <person name="Simmons D."/>
            <person name="Song X.-Z."/>
            <person name="Tang L.-Y."/>
            <person name="Thornton R."/>
            <person name="Warren J."/>
            <person name="Weissenberger G."/>
            <person name="Wilczek-Boney K."/>
            <person name="Worley K."/>
            <person name="Youmans B."/>
            <person name="Zhang J."/>
            <person name="Zhang L."/>
            <person name="Zhao Z."/>
            <person name="Zhou C."/>
            <person name="Zhu D."/>
            <person name="Zhu Y."/>
        </authorList>
    </citation>
    <scope>NUCLEOTIDE SEQUENCE [LARGE SCALE GENOMIC DNA]</scope>
    <source>
        <strain evidence="3 4">F0333</strain>
    </source>
</reference>
<evidence type="ECO:0000259" key="2">
    <source>
        <dbReference type="Pfam" id="PF24481"/>
    </source>
</evidence>
<evidence type="ECO:0000256" key="1">
    <source>
        <dbReference type="SAM" id="Coils"/>
    </source>
</evidence>
<dbReference type="PATRIC" id="fig|888050.3.peg.1464"/>
<name>N6X8Z5_9ACTO</name>
<dbReference type="InterPro" id="IPR056003">
    <property type="entry name" value="CT398_CC_hairpin"/>
</dbReference>
<dbReference type="eggNOG" id="COG1579">
    <property type="taxonomic scope" value="Bacteria"/>
</dbReference>
<dbReference type="STRING" id="888050.HMPREF9004_1528"/>
<dbReference type="RefSeq" id="WP_005963996.1">
    <property type="nucleotide sequence ID" value="NZ_CP040505.1"/>
</dbReference>
<dbReference type="Proteomes" id="UP000013015">
    <property type="component" value="Unassembled WGS sequence"/>
</dbReference>
<keyword evidence="1" id="KW-0175">Coiled coil</keyword>
<dbReference type="Gene3D" id="1.10.287.1490">
    <property type="match status" value="1"/>
</dbReference>